<evidence type="ECO:0000256" key="8">
    <source>
        <dbReference type="HAMAP-Rule" id="MF_00265"/>
    </source>
</evidence>
<keyword evidence="3 8" id="KW-0540">Nuclease</keyword>
<evidence type="ECO:0000313" key="10">
    <source>
        <dbReference type="EMBL" id="MFC0593810.1"/>
    </source>
</evidence>
<dbReference type="RefSeq" id="WP_377484105.1">
    <property type="nucleotide sequence ID" value="NZ_JBHLTN010000029.1"/>
</dbReference>
<keyword evidence="6 8" id="KW-0460">Magnesium</keyword>
<evidence type="ECO:0000256" key="7">
    <source>
        <dbReference type="ARBA" id="ARBA00038093"/>
    </source>
</evidence>
<keyword evidence="2 8" id="KW-1277">Toxin-antitoxin system</keyword>
<dbReference type="EC" id="3.1.-.-" evidence="8"/>
<evidence type="ECO:0000256" key="3">
    <source>
        <dbReference type="ARBA" id="ARBA00022722"/>
    </source>
</evidence>
<evidence type="ECO:0000259" key="9">
    <source>
        <dbReference type="Pfam" id="PF01850"/>
    </source>
</evidence>
<comment type="similarity">
    <text evidence="7 8">Belongs to the PINc/VapC protein family.</text>
</comment>
<dbReference type="InterPro" id="IPR022907">
    <property type="entry name" value="VapC_family"/>
</dbReference>
<protein>
    <recommendedName>
        <fullName evidence="8">Ribonuclease VapC</fullName>
        <shortName evidence="8">RNase VapC</shortName>
        <ecNumber evidence="8">3.1.-.-</ecNumber>
    </recommendedName>
    <alternativeName>
        <fullName evidence="8">Toxin VapC</fullName>
    </alternativeName>
</protein>
<gene>
    <name evidence="8" type="primary">vapC</name>
    <name evidence="10" type="ORF">ACFFGG_14755</name>
</gene>
<dbReference type="CDD" id="cd18746">
    <property type="entry name" value="PIN_VapC4-5_FitB-like"/>
    <property type="match status" value="1"/>
</dbReference>
<evidence type="ECO:0000256" key="1">
    <source>
        <dbReference type="ARBA" id="ARBA00001946"/>
    </source>
</evidence>
<proteinExistence type="inferred from homology"/>
<dbReference type="Proteomes" id="UP001589834">
    <property type="component" value="Unassembled WGS sequence"/>
</dbReference>
<dbReference type="SUPFAM" id="SSF88723">
    <property type="entry name" value="PIN domain-like"/>
    <property type="match status" value="1"/>
</dbReference>
<dbReference type="PANTHER" id="PTHR33653">
    <property type="entry name" value="RIBONUCLEASE VAPC2"/>
    <property type="match status" value="1"/>
</dbReference>
<keyword evidence="11" id="KW-1185">Reference proteome</keyword>
<comment type="function">
    <text evidence="8">Toxic component of a toxin-antitoxin (TA) system. An RNase.</text>
</comment>
<dbReference type="InterPro" id="IPR050556">
    <property type="entry name" value="Type_II_TA_system_RNase"/>
</dbReference>
<name>A0ABV6PVC8_9BURK</name>
<dbReference type="InterPro" id="IPR002716">
    <property type="entry name" value="PIN_dom"/>
</dbReference>
<dbReference type="Pfam" id="PF01850">
    <property type="entry name" value="PIN"/>
    <property type="match status" value="1"/>
</dbReference>
<accession>A0ABV6PVC8</accession>
<feature type="binding site" evidence="8">
    <location>
        <position position="5"/>
    </location>
    <ligand>
        <name>Mg(2+)</name>
        <dbReference type="ChEBI" id="CHEBI:18420"/>
    </ligand>
</feature>
<dbReference type="EMBL" id="JBHLTN010000029">
    <property type="protein sequence ID" value="MFC0593810.1"/>
    <property type="molecule type" value="Genomic_DNA"/>
</dbReference>
<dbReference type="HAMAP" id="MF_00265">
    <property type="entry name" value="VapC_Nob1"/>
    <property type="match status" value="1"/>
</dbReference>
<evidence type="ECO:0000256" key="6">
    <source>
        <dbReference type="ARBA" id="ARBA00022842"/>
    </source>
</evidence>
<evidence type="ECO:0000313" key="11">
    <source>
        <dbReference type="Proteomes" id="UP001589834"/>
    </source>
</evidence>
<sequence length="141" mass="15631">MFLLDTNVISELRKAGAGKADAQVMRWMEGTVASTLHVSVITLEELEIGTLRMERRDAVQGRLLRRWLEQHVMPTFAGRMLPLDIEVARRSAGLQVPDPMPIRDAYIAATALVHGLTVVSRNTRDFAACGAQVLNPWQAPV</sequence>
<comment type="caution">
    <text evidence="10">The sequence shown here is derived from an EMBL/GenBank/DDBJ whole genome shotgun (WGS) entry which is preliminary data.</text>
</comment>
<comment type="cofactor">
    <cofactor evidence="1 8">
        <name>Mg(2+)</name>
        <dbReference type="ChEBI" id="CHEBI:18420"/>
    </cofactor>
</comment>
<dbReference type="InterPro" id="IPR029060">
    <property type="entry name" value="PIN-like_dom_sf"/>
</dbReference>
<evidence type="ECO:0000256" key="4">
    <source>
        <dbReference type="ARBA" id="ARBA00022723"/>
    </source>
</evidence>
<dbReference type="Gene3D" id="3.40.50.1010">
    <property type="entry name" value="5'-nuclease"/>
    <property type="match status" value="1"/>
</dbReference>
<evidence type="ECO:0000256" key="2">
    <source>
        <dbReference type="ARBA" id="ARBA00022649"/>
    </source>
</evidence>
<evidence type="ECO:0000256" key="5">
    <source>
        <dbReference type="ARBA" id="ARBA00022801"/>
    </source>
</evidence>
<keyword evidence="8" id="KW-0800">Toxin</keyword>
<keyword evidence="4 8" id="KW-0479">Metal-binding</keyword>
<reference evidence="10 11" key="1">
    <citation type="submission" date="2024-09" db="EMBL/GenBank/DDBJ databases">
        <authorList>
            <person name="Sun Q."/>
            <person name="Mori K."/>
        </authorList>
    </citation>
    <scope>NUCLEOTIDE SEQUENCE [LARGE SCALE GENOMIC DNA]</scope>
    <source>
        <strain evidence="10 11">NCAIM B.02336</strain>
    </source>
</reference>
<feature type="domain" description="PIN" evidence="9">
    <location>
        <begin position="3"/>
        <end position="127"/>
    </location>
</feature>
<keyword evidence="5 8" id="KW-0378">Hydrolase</keyword>
<dbReference type="PANTHER" id="PTHR33653:SF1">
    <property type="entry name" value="RIBONUCLEASE VAPC2"/>
    <property type="match status" value="1"/>
</dbReference>
<feature type="binding site" evidence="8">
    <location>
        <position position="104"/>
    </location>
    <ligand>
        <name>Mg(2+)</name>
        <dbReference type="ChEBI" id="CHEBI:18420"/>
    </ligand>
</feature>
<organism evidence="10 11">
    <name type="scientific">Ottowia pentelensis</name>
    <dbReference type="NCBI Taxonomy" id="511108"/>
    <lineage>
        <taxon>Bacteria</taxon>
        <taxon>Pseudomonadati</taxon>
        <taxon>Pseudomonadota</taxon>
        <taxon>Betaproteobacteria</taxon>
        <taxon>Burkholderiales</taxon>
        <taxon>Comamonadaceae</taxon>
        <taxon>Ottowia</taxon>
    </lineage>
</organism>